<keyword evidence="2" id="KW-1185">Reference proteome</keyword>
<evidence type="ECO:0000313" key="2">
    <source>
        <dbReference type="Proteomes" id="UP000177622"/>
    </source>
</evidence>
<reference evidence="1 2" key="1">
    <citation type="journal article" date="2016" name="Sci. Rep.">
        <title>Penicillium arizonense, a new, genome sequenced fungal species, reveals a high chemical diversity in secreted metabolites.</title>
        <authorList>
            <person name="Grijseels S."/>
            <person name="Nielsen J.C."/>
            <person name="Randelovic M."/>
            <person name="Nielsen J."/>
            <person name="Nielsen K.F."/>
            <person name="Workman M."/>
            <person name="Frisvad J.C."/>
        </authorList>
    </citation>
    <scope>NUCLEOTIDE SEQUENCE [LARGE SCALE GENOMIC DNA]</scope>
    <source>
        <strain evidence="1 2">CBS 141311</strain>
    </source>
</reference>
<organism evidence="1 2">
    <name type="scientific">Penicillium arizonense</name>
    <dbReference type="NCBI Taxonomy" id="1835702"/>
    <lineage>
        <taxon>Eukaryota</taxon>
        <taxon>Fungi</taxon>
        <taxon>Dikarya</taxon>
        <taxon>Ascomycota</taxon>
        <taxon>Pezizomycotina</taxon>
        <taxon>Eurotiomycetes</taxon>
        <taxon>Eurotiomycetidae</taxon>
        <taxon>Eurotiales</taxon>
        <taxon>Aspergillaceae</taxon>
        <taxon>Penicillium</taxon>
    </lineage>
</organism>
<proteinExistence type="predicted"/>
<dbReference type="EMBL" id="LXJU01000006">
    <property type="protein sequence ID" value="OGE54284.1"/>
    <property type="molecule type" value="Genomic_DNA"/>
</dbReference>
<dbReference type="GeneID" id="34575376"/>
<dbReference type="RefSeq" id="XP_022489720.1">
    <property type="nucleotide sequence ID" value="XM_022630642.1"/>
</dbReference>
<name>A0A1F5LM53_PENAI</name>
<sequence>MTLRRSSQIDVLRIEHLDDRRTLKSTSTPPLVCLPCASLVVIEDAASGDFARGIGVKFDRYVIHCLDPKSERNASGQAFPVVSLDMPASADCLVGPSSLTVRNKWRVFGTQVSTDSSDRSG</sequence>
<dbReference type="Proteomes" id="UP000177622">
    <property type="component" value="Unassembled WGS sequence"/>
</dbReference>
<protein>
    <submittedName>
        <fullName evidence="1">Uncharacterized protein</fullName>
    </submittedName>
</protein>
<comment type="caution">
    <text evidence="1">The sequence shown here is derived from an EMBL/GenBank/DDBJ whole genome shotgun (WGS) entry which is preliminary data.</text>
</comment>
<evidence type="ECO:0000313" key="1">
    <source>
        <dbReference type="EMBL" id="OGE54284.1"/>
    </source>
</evidence>
<dbReference type="AlphaFoldDB" id="A0A1F5LM53"/>
<gene>
    <name evidence="1" type="ORF">PENARI_c006G11614</name>
</gene>
<accession>A0A1F5LM53</accession>